<organism evidence="1 2">
    <name type="scientific">Rhodopirellula baltica (strain DSM 10527 / NCIMB 13988 / SH1)</name>
    <dbReference type="NCBI Taxonomy" id="243090"/>
    <lineage>
        <taxon>Bacteria</taxon>
        <taxon>Pseudomonadati</taxon>
        <taxon>Planctomycetota</taxon>
        <taxon>Planctomycetia</taxon>
        <taxon>Pirellulales</taxon>
        <taxon>Pirellulaceae</taxon>
        <taxon>Rhodopirellula</taxon>
    </lineage>
</organism>
<dbReference type="KEGG" id="rba:RB10698"/>
<dbReference type="EnsemblBacteria" id="CAD76941">
    <property type="protein sequence ID" value="CAD76941"/>
    <property type="gene ID" value="RB10698"/>
</dbReference>
<dbReference type="InParanoid" id="Q7UKD9"/>
<reference evidence="1 2" key="1">
    <citation type="journal article" date="2003" name="Proc. Natl. Acad. Sci. U.S.A.">
        <title>Complete genome sequence of the marine planctomycete Pirellula sp. strain 1.</title>
        <authorList>
            <person name="Gloeckner F.O."/>
            <person name="Kube M."/>
            <person name="Bauer M."/>
            <person name="Teeling H."/>
            <person name="Lombardot T."/>
            <person name="Ludwig W."/>
            <person name="Gade D."/>
            <person name="Beck A."/>
            <person name="Borzym K."/>
            <person name="Heitmann K."/>
            <person name="Rabus R."/>
            <person name="Schlesner H."/>
            <person name="Amann R."/>
            <person name="Reinhardt R."/>
        </authorList>
    </citation>
    <scope>NUCLEOTIDE SEQUENCE [LARGE SCALE GENOMIC DNA]</scope>
    <source>
        <strain evidence="2">DSM 10527 / NCIMB 13988 / SH1</strain>
    </source>
</reference>
<evidence type="ECO:0000313" key="2">
    <source>
        <dbReference type="Proteomes" id="UP000001025"/>
    </source>
</evidence>
<dbReference type="EMBL" id="BX294152">
    <property type="protein sequence ID" value="CAD76941.1"/>
    <property type="molecule type" value="Genomic_DNA"/>
</dbReference>
<name>Q7UKD9_RHOBA</name>
<dbReference type="Proteomes" id="UP000001025">
    <property type="component" value="Chromosome"/>
</dbReference>
<sequence>MVWCQPALSRVLDLVGCGFNQARVGRATGSEPTKIRWEVKTTRVAALHCGHPFGNFTSFAFAISLIHDFELVPASARGALEDRFGDRNDAWMSLFSGVFELDMGQFIFQLFRNELQHLATGDIDSGLSQQSSVELHQGAGCRPHEVQTLF</sequence>
<evidence type="ECO:0000313" key="1">
    <source>
        <dbReference type="EMBL" id="CAD76941.1"/>
    </source>
</evidence>
<protein>
    <submittedName>
        <fullName evidence="1">Uncharacterized protein</fullName>
    </submittedName>
</protein>
<accession>Q7UKD9</accession>
<gene>
    <name evidence="1" type="ordered locus">RB10698</name>
</gene>
<keyword evidence="2" id="KW-1185">Reference proteome</keyword>
<dbReference type="HOGENOM" id="CLU_1739094_0_0_0"/>
<dbReference type="STRING" id="243090.RB10698"/>
<proteinExistence type="predicted"/>
<dbReference type="AlphaFoldDB" id="Q7UKD9"/>